<dbReference type="OrthoDB" id="3214648at2"/>
<accession>A0A1H1PS67</accession>
<dbReference type="Proteomes" id="UP000199103">
    <property type="component" value="Chromosome I"/>
</dbReference>
<reference evidence="2 3" key="1">
    <citation type="submission" date="2016-10" db="EMBL/GenBank/DDBJ databases">
        <authorList>
            <person name="de Groot N.N."/>
        </authorList>
    </citation>
    <scope>NUCLEOTIDE SEQUENCE [LARGE SCALE GENOMIC DNA]</scope>
    <source>
        <strain evidence="2 3">DSM 21800</strain>
    </source>
</reference>
<gene>
    <name evidence="2" type="ORF">SAMN04489812_1003</name>
</gene>
<evidence type="ECO:0000313" key="2">
    <source>
        <dbReference type="EMBL" id="SDS13964.1"/>
    </source>
</evidence>
<evidence type="ECO:0000256" key="1">
    <source>
        <dbReference type="SAM" id="MobiDB-lite"/>
    </source>
</evidence>
<protein>
    <submittedName>
        <fullName evidence="2">Uncharacterized protein</fullName>
    </submittedName>
</protein>
<dbReference type="EMBL" id="LT629772">
    <property type="protein sequence ID" value="SDS13964.1"/>
    <property type="molecule type" value="Genomic_DNA"/>
</dbReference>
<keyword evidence="3" id="KW-1185">Reference proteome</keyword>
<feature type="region of interest" description="Disordered" evidence="1">
    <location>
        <begin position="1"/>
        <end position="25"/>
    </location>
</feature>
<dbReference type="STRING" id="630515.SAMN04489812_1003"/>
<dbReference type="AlphaFoldDB" id="A0A1H1PS67"/>
<sequence length="72" mass="7986">MSWHWQSHLRSGAGPVDTAELGLDQRFPTQGDAESWLGEVYPDLLQAGVEAVSLYEADRLVYGPMRLEPEVG</sequence>
<evidence type="ECO:0000313" key="3">
    <source>
        <dbReference type="Proteomes" id="UP000199103"/>
    </source>
</evidence>
<name>A0A1H1PS67_9ACTN</name>
<organism evidence="2 3">
    <name type="scientific">Microlunatus soli</name>
    <dbReference type="NCBI Taxonomy" id="630515"/>
    <lineage>
        <taxon>Bacteria</taxon>
        <taxon>Bacillati</taxon>
        <taxon>Actinomycetota</taxon>
        <taxon>Actinomycetes</taxon>
        <taxon>Propionibacteriales</taxon>
        <taxon>Propionibacteriaceae</taxon>
        <taxon>Microlunatus</taxon>
    </lineage>
</organism>
<dbReference type="RefSeq" id="WP_091520814.1">
    <property type="nucleotide sequence ID" value="NZ_LT629772.1"/>
</dbReference>
<proteinExistence type="predicted"/>